<reference evidence="1 2" key="1">
    <citation type="submission" date="2018-03" db="EMBL/GenBank/DDBJ databases">
        <title>Aeromonas veronii whole genome sequencing and analysis.</title>
        <authorList>
            <person name="Xie H."/>
            <person name="Liu T."/>
            <person name="Wang K."/>
        </authorList>
    </citation>
    <scope>NUCLEOTIDE SEQUENCE [LARGE SCALE GENOMIC DNA]</scope>
    <source>
        <strain evidence="1 2">XH.VA.1</strain>
    </source>
</reference>
<name>A0A2T4MWE1_AERVE</name>
<evidence type="ECO:0000313" key="2">
    <source>
        <dbReference type="Proteomes" id="UP000241986"/>
    </source>
</evidence>
<accession>A0A2T4MWE1</accession>
<sequence length="247" mass="27989">MYKLTKQKILNQIAALVSSDDNPDEKHVQSLASLLPGATGDVLVNKLKSISLVTGKFRDLDDVIDEAQDHIDAVIKHVSAVNEKYLMSEHTGFGASTENGRALKKCEALKEREQSIEFYKDIGYKTLDRRITITLPDDATGVSQSLIEDAMNTYSIMEEFVDVRVSNEGKKIEIWTPDLYDGYALGQIFDLQKRDKIDHRANISVENIGSMLPGCKDWIDIEKRIETRREMSAIKEFDRRNIMDCSL</sequence>
<comment type="caution">
    <text evidence="1">The sequence shown here is derived from an EMBL/GenBank/DDBJ whole genome shotgun (WGS) entry which is preliminary data.</text>
</comment>
<gene>
    <name evidence="1" type="ORF">DAA48_20840</name>
</gene>
<dbReference type="RefSeq" id="WP_107684517.1">
    <property type="nucleotide sequence ID" value="NZ_PZKL01000045.1"/>
</dbReference>
<dbReference type="EMBL" id="PZKL01000045">
    <property type="protein sequence ID" value="PTH78892.1"/>
    <property type="molecule type" value="Genomic_DNA"/>
</dbReference>
<organism evidence="1 2">
    <name type="scientific">Aeromonas veronii</name>
    <dbReference type="NCBI Taxonomy" id="654"/>
    <lineage>
        <taxon>Bacteria</taxon>
        <taxon>Pseudomonadati</taxon>
        <taxon>Pseudomonadota</taxon>
        <taxon>Gammaproteobacteria</taxon>
        <taxon>Aeromonadales</taxon>
        <taxon>Aeromonadaceae</taxon>
        <taxon>Aeromonas</taxon>
    </lineage>
</organism>
<evidence type="ECO:0000313" key="1">
    <source>
        <dbReference type="EMBL" id="PTH78892.1"/>
    </source>
</evidence>
<protein>
    <submittedName>
        <fullName evidence="1">Uncharacterized protein</fullName>
    </submittedName>
</protein>
<dbReference type="Proteomes" id="UP000241986">
    <property type="component" value="Unassembled WGS sequence"/>
</dbReference>
<proteinExistence type="predicted"/>
<dbReference type="AlphaFoldDB" id="A0A2T4MWE1"/>